<evidence type="ECO:0000313" key="2">
    <source>
        <dbReference type="EMBL" id="WRQ86772.1"/>
    </source>
</evidence>
<dbReference type="PROSITE" id="PS00372">
    <property type="entry name" value="PTS_EIIA_TYPE_2_HIS"/>
    <property type="match status" value="1"/>
</dbReference>
<accession>A0ABZ1C4W3</accession>
<dbReference type="CDD" id="cd00211">
    <property type="entry name" value="PTS_IIA_fru"/>
    <property type="match status" value="1"/>
</dbReference>
<dbReference type="InterPro" id="IPR016152">
    <property type="entry name" value="PTrfase/Anion_transptr"/>
</dbReference>
<reference evidence="2 3" key="1">
    <citation type="submission" date="2023-12" db="EMBL/GenBank/DDBJ databases">
        <title>Description of an unclassified Opitutus bacterium of Verrucomicrobiota.</title>
        <authorList>
            <person name="Zhang D.-F."/>
        </authorList>
    </citation>
    <scope>NUCLEOTIDE SEQUENCE [LARGE SCALE GENOMIC DNA]</scope>
    <source>
        <strain evidence="2 3">WL0086</strain>
    </source>
</reference>
<dbReference type="InterPro" id="IPR002178">
    <property type="entry name" value="PTS_EIIA_type-2_dom"/>
</dbReference>
<proteinExistence type="predicted"/>
<dbReference type="EMBL" id="CP139781">
    <property type="protein sequence ID" value="WRQ86772.1"/>
    <property type="molecule type" value="Genomic_DNA"/>
</dbReference>
<keyword evidence="2" id="KW-0813">Transport</keyword>
<name>A0ABZ1C4W3_9BACT</name>
<dbReference type="Proteomes" id="UP000738431">
    <property type="component" value="Chromosome"/>
</dbReference>
<dbReference type="PROSITE" id="PS51094">
    <property type="entry name" value="PTS_EIIA_TYPE_2"/>
    <property type="match status" value="1"/>
</dbReference>
<dbReference type="PANTHER" id="PTHR47738">
    <property type="entry name" value="PTS SYSTEM FRUCTOSE-LIKE EIIA COMPONENT-RELATED"/>
    <property type="match status" value="1"/>
</dbReference>
<dbReference type="RefSeq" id="WP_221030608.1">
    <property type="nucleotide sequence ID" value="NZ_CP139781.1"/>
</dbReference>
<sequence>MAVRISDLLDPARIDLNVRSARRTTALAQVAGLLESHEAMTNYKGFYKDLLARERLDSTCLGNSVALPHARTDHLKETLLAVGRHDRGIYFEKADEHVKLMFLLGTPKKDPTAYLSLVSRLCKLVKQPALRTALLEAETPAEFIAAVTDAEAKL</sequence>
<keyword evidence="2" id="KW-0762">Sugar transport</keyword>
<keyword evidence="3" id="KW-1185">Reference proteome</keyword>
<dbReference type="InterPro" id="IPR051541">
    <property type="entry name" value="PTS_SugarTrans_NitroReg"/>
</dbReference>
<evidence type="ECO:0000313" key="3">
    <source>
        <dbReference type="Proteomes" id="UP000738431"/>
    </source>
</evidence>
<feature type="domain" description="PTS EIIA type-2" evidence="1">
    <location>
        <begin position="7"/>
        <end position="150"/>
    </location>
</feature>
<evidence type="ECO:0000259" key="1">
    <source>
        <dbReference type="PROSITE" id="PS51094"/>
    </source>
</evidence>
<gene>
    <name evidence="2" type="ORF">K1X11_018320</name>
</gene>
<organism evidence="2 3">
    <name type="scientific">Actomonas aquatica</name>
    <dbReference type="NCBI Taxonomy" id="2866162"/>
    <lineage>
        <taxon>Bacteria</taxon>
        <taxon>Pseudomonadati</taxon>
        <taxon>Verrucomicrobiota</taxon>
        <taxon>Opitutia</taxon>
        <taxon>Opitutales</taxon>
        <taxon>Opitutaceae</taxon>
        <taxon>Actomonas</taxon>
    </lineage>
</organism>
<dbReference type="Gene3D" id="3.40.930.10">
    <property type="entry name" value="Mannitol-specific EII, Chain A"/>
    <property type="match status" value="1"/>
</dbReference>
<dbReference type="PANTHER" id="PTHR47738:SF2">
    <property type="entry name" value="PTS SYSTEM FRUCTOSE-LIKE EIIA COMPONENT"/>
    <property type="match status" value="1"/>
</dbReference>
<dbReference type="SUPFAM" id="SSF55804">
    <property type="entry name" value="Phoshotransferase/anion transport protein"/>
    <property type="match status" value="1"/>
</dbReference>
<dbReference type="Pfam" id="PF00359">
    <property type="entry name" value="PTS_EIIA_2"/>
    <property type="match status" value="1"/>
</dbReference>
<protein>
    <submittedName>
        <fullName evidence="2">PTS sugar transporter subunit IIA</fullName>
    </submittedName>
</protein>